<gene>
    <name evidence="1" type="primary">Hypp4027</name>
    <name evidence="1" type="ORF">BLAG_LOCUS21707</name>
</gene>
<keyword evidence="2" id="KW-1185">Reference proteome</keyword>
<protein>
    <submittedName>
        <fullName evidence="1">Hypp4027 protein</fullName>
    </submittedName>
</protein>
<accession>A0A8K0A4Y1</accession>
<name>A0A8K0A4Y1_BRALA</name>
<organism evidence="1 2">
    <name type="scientific">Branchiostoma lanceolatum</name>
    <name type="common">Common lancelet</name>
    <name type="synonym">Amphioxus lanceolatum</name>
    <dbReference type="NCBI Taxonomy" id="7740"/>
    <lineage>
        <taxon>Eukaryota</taxon>
        <taxon>Metazoa</taxon>
        <taxon>Chordata</taxon>
        <taxon>Cephalochordata</taxon>
        <taxon>Leptocardii</taxon>
        <taxon>Amphioxiformes</taxon>
        <taxon>Branchiostomatidae</taxon>
        <taxon>Branchiostoma</taxon>
    </lineage>
</organism>
<dbReference type="AlphaFoldDB" id="A0A8K0A4Y1"/>
<dbReference type="OrthoDB" id="6126144at2759"/>
<evidence type="ECO:0000313" key="2">
    <source>
        <dbReference type="Proteomes" id="UP000838412"/>
    </source>
</evidence>
<sequence>MLQQGIASPVVMELLSSLAEVQGLSYAPAIERNVRNVYRMSNVVFKHHIMLKECFPGPLKTMTKRRVWAGTFTHYVIIHRVAPISSLVAENEERQFSSFKRITKTTANYARPDHITSNLFVRFFFHQSQGSNIHQENKISEVAKLLPRERTRISAALMLKHKRDAQTHCERVPDFLRRGYGTHWHMEEGDVVFHDSTPPSHPAGPALHHFRSMSIKGGHEYLKQEWEKCRQEGVAMPICKVWIYDGQNLENRVSIPWNESFEFTVQRFSYLKEKTQDEEDTEEDEYMEK</sequence>
<dbReference type="EMBL" id="OV696692">
    <property type="protein sequence ID" value="CAH1268929.1"/>
    <property type="molecule type" value="Genomic_DNA"/>
</dbReference>
<dbReference type="Proteomes" id="UP000838412">
    <property type="component" value="Chromosome 7"/>
</dbReference>
<reference evidence="1" key="1">
    <citation type="submission" date="2022-01" db="EMBL/GenBank/DDBJ databases">
        <authorList>
            <person name="Braso-Vives M."/>
        </authorList>
    </citation>
    <scope>NUCLEOTIDE SEQUENCE</scope>
</reference>
<evidence type="ECO:0000313" key="1">
    <source>
        <dbReference type="EMBL" id="CAH1268929.1"/>
    </source>
</evidence>
<proteinExistence type="predicted"/>